<keyword evidence="5" id="KW-1185">Reference proteome</keyword>
<sequence>MSEALERYDRKPAQVLSGSTSIALAASRDHVGNSGGTIAAFTGWIDNAAELTDLTGIAPDNSAHLYAACVTRWGEDADRRIVGSYAAAAHLPDGTLHLARSPWDAPPLYYHHAEGRIIASPLLRVLFAAGAPREPDYDRVIDELAYDFRSGDEQSWYRDILMVPLGAHVRIKDGVRQVTRWYQPPEPMKPADYDEDAAVEKARTLLDEAASRAAAWASRPAMALSGGLDSTLVADALLRVSPEREKLDAITFVPDRNWQGKCEPGTMGDERPFAGLMAQANPRIDWHIADDDHGPHDRRARDVFAASETFAPGLANVGMYHNVYAKARELGCDALLTADFGNVTISDAGRSAYAEYARAGEWKQLLRLLNNRPGDGRPLWRKLAALSVLPHLPRALRQRLRSLAHPERTDMTALITPLSPEAREKQAARARARGSQGAWSDLTHDLDRAGTVAREWRDADGPGRDVDLAFEQLYGVRKRDVLTYRPLVEFCMSLPTRAFAWDGEERRLARLMGKGRVPEAIRTNRLHGQHNVDWHARMTPAREDMMDLLERARDHPFLGRSLDIERLQRLIEDWPEGPDFSWENDYPRRLALPRAILAARFIGHVENRNEF</sequence>
<dbReference type="EC" id="6.3.5.4" evidence="2"/>
<evidence type="ECO:0000256" key="2">
    <source>
        <dbReference type="ARBA" id="ARBA00012737"/>
    </source>
</evidence>
<comment type="catalytic activity">
    <reaction evidence="3">
        <text>L-aspartate + L-glutamine + ATP + H2O = L-asparagine + L-glutamate + AMP + diphosphate + H(+)</text>
        <dbReference type="Rhea" id="RHEA:12228"/>
        <dbReference type="ChEBI" id="CHEBI:15377"/>
        <dbReference type="ChEBI" id="CHEBI:15378"/>
        <dbReference type="ChEBI" id="CHEBI:29985"/>
        <dbReference type="ChEBI" id="CHEBI:29991"/>
        <dbReference type="ChEBI" id="CHEBI:30616"/>
        <dbReference type="ChEBI" id="CHEBI:33019"/>
        <dbReference type="ChEBI" id="CHEBI:58048"/>
        <dbReference type="ChEBI" id="CHEBI:58359"/>
        <dbReference type="ChEBI" id="CHEBI:456215"/>
        <dbReference type="EC" id="6.3.5.4"/>
    </reaction>
</comment>
<dbReference type="Proteomes" id="UP000824321">
    <property type="component" value="Chromosome"/>
</dbReference>
<gene>
    <name evidence="4" type="ORF">K3136_07970</name>
</gene>
<dbReference type="PANTHER" id="PTHR43284:SF1">
    <property type="entry name" value="ASPARAGINE SYNTHETASE"/>
    <property type="match status" value="1"/>
</dbReference>
<dbReference type="InterPro" id="IPR014729">
    <property type="entry name" value="Rossmann-like_a/b/a_fold"/>
</dbReference>
<comment type="pathway">
    <text evidence="1">Amino-acid biosynthesis; L-asparagine biosynthesis; L-asparagine from L-aspartate (L-Gln route): step 1/1.</text>
</comment>
<name>A0ABX8ZYE7_9SPHN</name>
<evidence type="ECO:0000256" key="3">
    <source>
        <dbReference type="ARBA" id="ARBA00048741"/>
    </source>
</evidence>
<dbReference type="InterPro" id="IPR051786">
    <property type="entry name" value="ASN_synthetase/amidase"/>
</dbReference>
<evidence type="ECO:0000313" key="4">
    <source>
        <dbReference type="EMBL" id="QZD94050.1"/>
    </source>
</evidence>
<dbReference type="Gene3D" id="3.60.20.10">
    <property type="entry name" value="Glutamine Phosphoribosylpyrophosphate, subunit 1, domain 1"/>
    <property type="match status" value="1"/>
</dbReference>
<proteinExistence type="predicted"/>
<evidence type="ECO:0000313" key="5">
    <source>
        <dbReference type="Proteomes" id="UP000824321"/>
    </source>
</evidence>
<dbReference type="InterPro" id="IPR029055">
    <property type="entry name" value="Ntn_hydrolases_N"/>
</dbReference>
<dbReference type="SUPFAM" id="SSF56235">
    <property type="entry name" value="N-terminal nucleophile aminohydrolases (Ntn hydrolases)"/>
    <property type="match status" value="1"/>
</dbReference>
<dbReference type="EMBL" id="CP081294">
    <property type="protein sequence ID" value="QZD94050.1"/>
    <property type="molecule type" value="Genomic_DNA"/>
</dbReference>
<dbReference type="PANTHER" id="PTHR43284">
    <property type="entry name" value="ASPARAGINE SYNTHETASE (GLUTAMINE-HYDROLYZING)"/>
    <property type="match status" value="1"/>
</dbReference>
<protein>
    <recommendedName>
        <fullName evidence="2">asparagine synthase (glutamine-hydrolyzing)</fullName>
        <ecNumber evidence="2">6.3.5.4</ecNumber>
    </recommendedName>
</protein>
<accession>A0ABX8ZYE7</accession>
<dbReference type="SUPFAM" id="SSF52402">
    <property type="entry name" value="Adenine nucleotide alpha hydrolases-like"/>
    <property type="match status" value="1"/>
</dbReference>
<dbReference type="RefSeq" id="WP_221429816.1">
    <property type="nucleotide sequence ID" value="NZ_CP081294.1"/>
</dbReference>
<reference evidence="4 5" key="1">
    <citation type="submission" date="2021-08" db="EMBL/GenBank/DDBJ databases">
        <title>Comparative Genomics Analysis of the Genus Qipengyuania Reveals Extensive Genetic Diversity and Metabolic Versatility, Including the Description of Fifteen Novel Species.</title>
        <authorList>
            <person name="Liu Y."/>
        </authorList>
    </citation>
    <scope>NUCLEOTIDE SEQUENCE [LARGE SCALE GENOMIC DNA]</scope>
    <source>
        <strain evidence="4 5">1NDH1</strain>
    </source>
</reference>
<organism evidence="4 5">
    <name type="scientific">Qipengyuania gelatinilytica</name>
    <dbReference type="NCBI Taxonomy" id="2867231"/>
    <lineage>
        <taxon>Bacteria</taxon>
        <taxon>Pseudomonadati</taxon>
        <taxon>Pseudomonadota</taxon>
        <taxon>Alphaproteobacteria</taxon>
        <taxon>Sphingomonadales</taxon>
        <taxon>Erythrobacteraceae</taxon>
        <taxon>Qipengyuania</taxon>
    </lineage>
</organism>
<evidence type="ECO:0000256" key="1">
    <source>
        <dbReference type="ARBA" id="ARBA00005187"/>
    </source>
</evidence>
<dbReference type="Gene3D" id="3.40.50.620">
    <property type="entry name" value="HUPs"/>
    <property type="match status" value="1"/>
</dbReference>